<evidence type="ECO:0000313" key="3">
    <source>
        <dbReference type="Proteomes" id="UP000286100"/>
    </source>
</evidence>
<feature type="region of interest" description="Disordered" evidence="1">
    <location>
        <begin position="57"/>
        <end position="93"/>
    </location>
</feature>
<evidence type="ECO:0000313" key="2">
    <source>
        <dbReference type="EMBL" id="RJF90645.1"/>
    </source>
</evidence>
<dbReference type="AlphaFoldDB" id="A0A418WKV9"/>
<proteinExistence type="predicted"/>
<dbReference type="OrthoDB" id="7366511at2"/>
<accession>A0A418WKV9</accession>
<evidence type="ECO:0000256" key="1">
    <source>
        <dbReference type="SAM" id="MobiDB-lite"/>
    </source>
</evidence>
<sequence>MTTVTMIDPPEGWRYGFPKAMPADVTDVPAWLVSEGYPADLAAEIAKGELPYRRWSRTIGETTRSAASDVPDREKQKQLSRQNDDADLQAGRISPAELSDRNFAFKHIDFSKVRIKLKDSDPEL</sequence>
<dbReference type="Proteomes" id="UP000286100">
    <property type="component" value="Unassembled WGS sequence"/>
</dbReference>
<keyword evidence="3" id="KW-1185">Reference proteome</keyword>
<organism evidence="2 3">
    <name type="scientific">Sphingomonas cavernae</name>
    <dbReference type="NCBI Taxonomy" id="2320861"/>
    <lineage>
        <taxon>Bacteria</taxon>
        <taxon>Pseudomonadati</taxon>
        <taxon>Pseudomonadota</taxon>
        <taxon>Alphaproteobacteria</taxon>
        <taxon>Sphingomonadales</taxon>
        <taxon>Sphingomonadaceae</taxon>
        <taxon>Sphingomonas</taxon>
    </lineage>
</organism>
<dbReference type="RefSeq" id="WP_119762007.1">
    <property type="nucleotide sequence ID" value="NZ_QYUM01000003.1"/>
</dbReference>
<dbReference type="EMBL" id="QYUM01000003">
    <property type="protein sequence ID" value="RJF90645.1"/>
    <property type="molecule type" value="Genomic_DNA"/>
</dbReference>
<reference evidence="2 3" key="1">
    <citation type="submission" date="2018-09" db="EMBL/GenBank/DDBJ databases">
        <authorList>
            <person name="Zhu H."/>
        </authorList>
    </citation>
    <scope>NUCLEOTIDE SEQUENCE [LARGE SCALE GENOMIC DNA]</scope>
    <source>
        <strain evidence="2 3">K2R01-6</strain>
    </source>
</reference>
<gene>
    <name evidence="2" type="ORF">D3876_10540</name>
</gene>
<name>A0A418WKV9_9SPHN</name>
<comment type="caution">
    <text evidence="2">The sequence shown here is derived from an EMBL/GenBank/DDBJ whole genome shotgun (WGS) entry which is preliminary data.</text>
</comment>
<protein>
    <submittedName>
        <fullName evidence="2">Uncharacterized protein</fullName>
    </submittedName>
</protein>